<proteinExistence type="predicted"/>
<keyword evidence="1" id="KW-0472">Membrane</keyword>
<keyword evidence="1" id="KW-0812">Transmembrane</keyword>
<feature type="transmembrane region" description="Helical" evidence="1">
    <location>
        <begin position="42"/>
        <end position="61"/>
    </location>
</feature>
<name>A0A6A4VVK2_AMPAM</name>
<sequence length="227" mass="25532">MEMAVSRCLFARTLRLSLTLCGWLTLSALYERRASLPARLLRLVPGTLLAVTLLGAALLPLERLSLLLWSEAVSEHGYILQALLVLLMLRRNSNLEAISLGLESLYGRVRVPRRPDRRRLLLQCSLIVLLSAAVLVLWLCFVLVPGEYRHPRYLAVVYVPEGLRNPTGYWCIFGFQVLERVHAAPEEDAKVIQSVSIIRSKDRKAQVSLQTHDSSVTRTQARGSQAH</sequence>
<accession>A0A6A4VVK2</accession>
<keyword evidence="3" id="KW-1185">Reference proteome</keyword>
<dbReference type="OrthoDB" id="6401150at2759"/>
<reference evidence="2 3" key="1">
    <citation type="submission" date="2019-07" db="EMBL/GenBank/DDBJ databases">
        <title>Draft genome assembly of a fouling barnacle, Amphibalanus amphitrite (Darwin, 1854): The first reference genome for Thecostraca.</title>
        <authorList>
            <person name="Kim W."/>
        </authorList>
    </citation>
    <scope>NUCLEOTIDE SEQUENCE [LARGE SCALE GENOMIC DNA]</scope>
    <source>
        <strain evidence="2">SNU_AA5</strain>
        <tissue evidence="2">Soma without cirri and trophi</tissue>
    </source>
</reference>
<dbReference type="Proteomes" id="UP000440578">
    <property type="component" value="Unassembled WGS sequence"/>
</dbReference>
<evidence type="ECO:0000313" key="2">
    <source>
        <dbReference type="EMBL" id="KAF0297683.1"/>
    </source>
</evidence>
<evidence type="ECO:0000256" key="1">
    <source>
        <dbReference type="SAM" id="Phobius"/>
    </source>
</evidence>
<feature type="transmembrane region" description="Helical" evidence="1">
    <location>
        <begin position="67"/>
        <end position="89"/>
    </location>
</feature>
<dbReference type="AlphaFoldDB" id="A0A6A4VVK2"/>
<gene>
    <name evidence="2" type="ORF">FJT64_004890</name>
</gene>
<dbReference type="EMBL" id="VIIS01001477">
    <property type="protein sequence ID" value="KAF0297683.1"/>
    <property type="molecule type" value="Genomic_DNA"/>
</dbReference>
<organism evidence="2 3">
    <name type="scientific">Amphibalanus amphitrite</name>
    <name type="common">Striped barnacle</name>
    <name type="synonym">Balanus amphitrite</name>
    <dbReference type="NCBI Taxonomy" id="1232801"/>
    <lineage>
        <taxon>Eukaryota</taxon>
        <taxon>Metazoa</taxon>
        <taxon>Ecdysozoa</taxon>
        <taxon>Arthropoda</taxon>
        <taxon>Crustacea</taxon>
        <taxon>Multicrustacea</taxon>
        <taxon>Cirripedia</taxon>
        <taxon>Thoracica</taxon>
        <taxon>Thoracicalcarea</taxon>
        <taxon>Balanomorpha</taxon>
        <taxon>Balanoidea</taxon>
        <taxon>Balanidae</taxon>
        <taxon>Amphibalaninae</taxon>
        <taxon>Amphibalanus</taxon>
    </lineage>
</organism>
<comment type="caution">
    <text evidence="2">The sequence shown here is derived from an EMBL/GenBank/DDBJ whole genome shotgun (WGS) entry which is preliminary data.</text>
</comment>
<feature type="transmembrane region" description="Helical" evidence="1">
    <location>
        <begin position="120"/>
        <end position="144"/>
    </location>
</feature>
<evidence type="ECO:0000313" key="3">
    <source>
        <dbReference type="Proteomes" id="UP000440578"/>
    </source>
</evidence>
<protein>
    <submittedName>
        <fullName evidence="2">Uncharacterized protein</fullName>
    </submittedName>
</protein>
<keyword evidence="1" id="KW-1133">Transmembrane helix</keyword>